<dbReference type="InterPro" id="IPR031107">
    <property type="entry name" value="Small_HSP"/>
</dbReference>
<evidence type="ECO:0000256" key="2">
    <source>
        <dbReference type="RuleBase" id="RU003616"/>
    </source>
</evidence>
<accession>A0AAJ4ZJP1</accession>
<evidence type="ECO:0000313" key="6">
    <source>
        <dbReference type="Proteomes" id="UP000255008"/>
    </source>
</evidence>
<feature type="region of interest" description="Disordered" evidence="3">
    <location>
        <begin position="19"/>
        <end position="44"/>
    </location>
</feature>
<dbReference type="PANTHER" id="PTHR11527">
    <property type="entry name" value="HEAT-SHOCK PROTEIN 20 FAMILY MEMBER"/>
    <property type="match status" value="1"/>
</dbReference>
<comment type="similarity">
    <text evidence="1 2">Belongs to the small heat shock protein (HSP20) family.</text>
</comment>
<dbReference type="CDD" id="cd06464">
    <property type="entry name" value="ACD_sHsps-like"/>
    <property type="match status" value="1"/>
</dbReference>
<name>A0AAJ4ZJP1_9RALS</name>
<dbReference type="AlphaFoldDB" id="A0AAJ4ZJP1"/>
<comment type="caution">
    <text evidence="5">The sequence shown here is derived from an EMBL/GenBank/DDBJ whole genome shotgun (WGS) entry which is preliminary data.</text>
</comment>
<dbReference type="EMBL" id="UGVE01000001">
    <property type="protein sequence ID" value="SUD96599.1"/>
    <property type="molecule type" value="Genomic_DNA"/>
</dbReference>
<sequence length="150" mass="16561">MNTGMLEDIMSDTTQLATHAQAGNSAVARHDHDREPPAARQTHMAPPVDIFENRHGITLYADLPGVARDKLDVRVQDGTLTIEADLVVPTPAGLRLHHGEVRHPHFARTFVLSPDFDASRIDAQLRDGVLKLTIPRRDEAKPRRIEVSAG</sequence>
<dbReference type="InterPro" id="IPR002068">
    <property type="entry name" value="A-crystallin/Hsp20_dom"/>
</dbReference>
<proteinExistence type="inferred from homology"/>
<dbReference type="SUPFAM" id="SSF49764">
    <property type="entry name" value="HSP20-like chaperones"/>
    <property type="match status" value="1"/>
</dbReference>
<protein>
    <submittedName>
        <fullName evidence="5">Spore protein SP21</fullName>
    </submittedName>
</protein>
<evidence type="ECO:0000256" key="3">
    <source>
        <dbReference type="SAM" id="MobiDB-lite"/>
    </source>
</evidence>
<evidence type="ECO:0000256" key="1">
    <source>
        <dbReference type="PROSITE-ProRule" id="PRU00285"/>
    </source>
</evidence>
<reference evidence="5 6" key="1">
    <citation type="submission" date="2018-06" db="EMBL/GenBank/DDBJ databases">
        <authorList>
            <consortium name="Pathogen Informatics"/>
            <person name="Doyle S."/>
        </authorList>
    </citation>
    <scope>NUCLEOTIDE SEQUENCE [LARGE SCALE GENOMIC DNA]</scope>
    <source>
        <strain evidence="5 6">NCTC10894</strain>
    </source>
</reference>
<dbReference type="Proteomes" id="UP000255008">
    <property type="component" value="Unassembled WGS sequence"/>
</dbReference>
<feature type="domain" description="SHSP" evidence="4">
    <location>
        <begin position="39"/>
        <end position="150"/>
    </location>
</feature>
<dbReference type="InterPro" id="IPR008978">
    <property type="entry name" value="HSP20-like_chaperone"/>
</dbReference>
<gene>
    <name evidence="5" type="primary">hspA_1</name>
    <name evidence="5" type="ORF">NCTC10894_00938</name>
</gene>
<dbReference type="Pfam" id="PF00011">
    <property type="entry name" value="HSP20"/>
    <property type="match status" value="1"/>
</dbReference>
<evidence type="ECO:0000259" key="4">
    <source>
        <dbReference type="PROSITE" id="PS01031"/>
    </source>
</evidence>
<evidence type="ECO:0000313" key="5">
    <source>
        <dbReference type="EMBL" id="SUD96599.1"/>
    </source>
</evidence>
<dbReference type="PROSITE" id="PS01031">
    <property type="entry name" value="SHSP"/>
    <property type="match status" value="1"/>
</dbReference>
<feature type="compositionally biased region" description="Basic and acidic residues" evidence="3">
    <location>
        <begin position="28"/>
        <end position="37"/>
    </location>
</feature>
<dbReference type="Gene3D" id="2.60.40.790">
    <property type="match status" value="1"/>
</dbReference>
<organism evidence="5 6">
    <name type="scientific">Ralstonia mannitolilytica</name>
    <dbReference type="NCBI Taxonomy" id="105219"/>
    <lineage>
        <taxon>Bacteria</taxon>
        <taxon>Pseudomonadati</taxon>
        <taxon>Pseudomonadota</taxon>
        <taxon>Betaproteobacteria</taxon>
        <taxon>Burkholderiales</taxon>
        <taxon>Burkholderiaceae</taxon>
        <taxon>Ralstonia</taxon>
    </lineage>
</organism>